<dbReference type="RefSeq" id="WP_285762586.1">
    <property type="nucleotide sequence ID" value="NZ_BSYJ01000001.1"/>
</dbReference>
<feature type="transmembrane region" description="Helical" evidence="8">
    <location>
        <begin position="358"/>
        <end position="378"/>
    </location>
</feature>
<feature type="transmembrane region" description="Helical" evidence="8">
    <location>
        <begin position="295"/>
        <end position="314"/>
    </location>
</feature>
<sequence length="414" mass="43855">MSADSPGPTQAPVAAIAPKGLALWLAALVSLTPFAIDSYLPAIPAMAAAFGTSVAHIQQSVSSYLLGFALGQLLGGPLSDRYGRRLIGTTGLLAFITATVCILLVDRADTLVLLRFLQAAGGGFATVISAAIVRDLFHGREAARIFSIITSMMLLAPLAAPVIGSLLLVPFGWKSIFVFLLAYAALMLVLVRVLLPETVSSYKRAKRQRQPARQLLGNYRTVIRNRRAMGFLLTQSLVSGTLFVYITTAPFVFMEFFSANAATFPIYFGMCVLGLALTIQLNIRLLRYFEPGRILVAGVILHLLGTVLLLLVALTGVREILVWMVPLVIAIGAIGITGPNCSACYLEFFPNISGSANALYGATLFIAGAILGALANSLHTGNLVPIAALMALCASAALFSALVLARAHRPIAPE</sequence>
<evidence type="ECO:0000256" key="3">
    <source>
        <dbReference type="ARBA" id="ARBA00022448"/>
    </source>
</evidence>
<evidence type="ECO:0000256" key="7">
    <source>
        <dbReference type="ARBA" id="ARBA00023136"/>
    </source>
</evidence>
<feature type="transmembrane region" description="Helical" evidence="8">
    <location>
        <begin position="230"/>
        <end position="252"/>
    </location>
</feature>
<feature type="transmembrane region" description="Helical" evidence="8">
    <location>
        <begin position="21"/>
        <end position="41"/>
    </location>
</feature>
<dbReference type="Pfam" id="PF07690">
    <property type="entry name" value="MFS_1"/>
    <property type="match status" value="1"/>
</dbReference>
<comment type="caution">
    <text evidence="10">The sequence shown here is derived from an EMBL/GenBank/DDBJ whole genome shotgun (WGS) entry which is preliminary data.</text>
</comment>
<dbReference type="InterPro" id="IPR020846">
    <property type="entry name" value="MFS_dom"/>
</dbReference>
<gene>
    <name evidence="10" type="ORF">MNKW57_03950</name>
</gene>
<keyword evidence="8" id="KW-0997">Cell inner membrane</keyword>
<feature type="transmembrane region" description="Helical" evidence="8">
    <location>
        <begin position="86"/>
        <end position="105"/>
    </location>
</feature>
<dbReference type="InterPro" id="IPR036259">
    <property type="entry name" value="MFS_trans_sf"/>
</dbReference>
<feature type="transmembrane region" description="Helical" evidence="8">
    <location>
        <begin position="111"/>
        <end position="133"/>
    </location>
</feature>
<feature type="transmembrane region" description="Helical" evidence="8">
    <location>
        <begin position="320"/>
        <end position="346"/>
    </location>
</feature>
<dbReference type="PROSITE" id="PS00216">
    <property type="entry name" value="SUGAR_TRANSPORT_1"/>
    <property type="match status" value="1"/>
</dbReference>
<evidence type="ECO:0000313" key="11">
    <source>
        <dbReference type="Proteomes" id="UP001224392"/>
    </source>
</evidence>
<evidence type="ECO:0000313" key="10">
    <source>
        <dbReference type="EMBL" id="GMG86074.1"/>
    </source>
</evidence>
<name>A0ABQ6LVH0_9GAMM</name>
<feature type="transmembrane region" description="Helical" evidence="8">
    <location>
        <begin position="145"/>
        <end position="169"/>
    </location>
</feature>
<dbReference type="CDD" id="cd17320">
    <property type="entry name" value="MFS_MdfA_MDR_like"/>
    <property type="match status" value="1"/>
</dbReference>
<dbReference type="PANTHER" id="PTHR23502">
    <property type="entry name" value="MAJOR FACILITATOR SUPERFAMILY"/>
    <property type="match status" value="1"/>
</dbReference>
<reference evidence="10 11" key="1">
    <citation type="submission" date="2023-04" db="EMBL/GenBank/DDBJ databases">
        <title>Marinobulbifer ophiurae gen. nov., sp. Nov., isolate from tissue of brittle star Ophioplocus japonicus.</title>
        <authorList>
            <person name="Kawano K."/>
            <person name="Sawayama S."/>
            <person name="Nakagawa S."/>
        </authorList>
    </citation>
    <scope>NUCLEOTIDE SEQUENCE [LARGE SCALE GENOMIC DNA]</scope>
    <source>
        <strain evidence="10 11">NKW57</strain>
    </source>
</reference>
<keyword evidence="6 8" id="KW-1133">Transmembrane helix</keyword>
<dbReference type="NCBIfam" id="TIGR00710">
    <property type="entry name" value="efflux_Bcr_CflA"/>
    <property type="match status" value="1"/>
</dbReference>
<evidence type="ECO:0000256" key="1">
    <source>
        <dbReference type="ARBA" id="ARBA00004651"/>
    </source>
</evidence>
<dbReference type="PANTHER" id="PTHR23502:SF132">
    <property type="entry name" value="POLYAMINE TRANSPORTER 2-RELATED"/>
    <property type="match status" value="1"/>
</dbReference>
<evidence type="ECO:0000256" key="2">
    <source>
        <dbReference type="ARBA" id="ARBA00006236"/>
    </source>
</evidence>
<dbReference type="Proteomes" id="UP001224392">
    <property type="component" value="Unassembled WGS sequence"/>
</dbReference>
<accession>A0ABQ6LVH0</accession>
<keyword evidence="7 8" id="KW-0472">Membrane</keyword>
<feature type="transmembrane region" description="Helical" evidence="8">
    <location>
        <begin position="384"/>
        <end position="405"/>
    </location>
</feature>
<feature type="transmembrane region" description="Helical" evidence="8">
    <location>
        <begin position="61"/>
        <end position="79"/>
    </location>
</feature>
<keyword evidence="11" id="KW-1185">Reference proteome</keyword>
<evidence type="ECO:0000256" key="5">
    <source>
        <dbReference type="ARBA" id="ARBA00022692"/>
    </source>
</evidence>
<keyword evidence="5 8" id="KW-0812">Transmembrane</keyword>
<protein>
    <recommendedName>
        <fullName evidence="8">Bcr/CflA family efflux transporter</fullName>
    </recommendedName>
</protein>
<feature type="transmembrane region" description="Helical" evidence="8">
    <location>
        <begin position="175"/>
        <end position="195"/>
    </location>
</feature>
<dbReference type="Gene3D" id="1.20.1720.10">
    <property type="entry name" value="Multidrug resistance protein D"/>
    <property type="match status" value="1"/>
</dbReference>
<dbReference type="InterPro" id="IPR004812">
    <property type="entry name" value="Efflux_drug-R_Bcr/CmlA"/>
</dbReference>
<evidence type="ECO:0000259" key="9">
    <source>
        <dbReference type="PROSITE" id="PS50850"/>
    </source>
</evidence>
<feature type="transmembrane region" description="Helical" evidence="8">
    <location>
        <begin position="264"/>
        <end position="283"/>
    </location>
</feature>
<evidence type="ECO:0000256" key="8">
    <source>
        <dbReference type="RuleBase" id="RU365088"/>
    </source>
</evidence>
<comment type="subcellular location">
    <subcellularLocation>
        <location evidence="8">Cell inner membrane</location>
        <topology evidence="8">Multi-pass membrane protein</topology>
    </subcellularLocation>
    <subcellularLocation>
        <location evidence="1">Cell membrane</location>
        <topology evidence="1">Multi-pass membrane protein</topology>
    </subcellularLocation>
</comment>
<dbReference type="InterPro" id="IPR011701">
    <property type="entry name" value="MFS"/>
</dbReference>
<keyword evidence="4" id="KW-1003">Cell membrane</keyword>
<dbReference type="SUPFAM" id="SSF103473">
    <property type="entry name" value="MFS general substrate transporter"/>
    <property type="match status" value="1"/>
</dbReference>
<feature type="domain" description="Major facilitator superfamily (MFS) profile" evidence="9">
    <location>
        <begin position="19"/>
        <end position="408"/>
    </location>
</feature>
<comment type="similarity">
    <text evidence="2 8">Belongs to the major facilitator superfamily. Bcr/CmlA family.</text>
</comment>
<dbReference type="EMBL" id="BSYJ01000001">
    <property type="protein sequence ID" value="GMG86074.1"/>
    <property type="molecule type" value="Genomic_DNA"/>
</dbReference>
<dbReference type="PROSITE" id="PS50850">
    <property type="entry name" value="MFS"/>
    <property type="match status" value="1"/>
</dbReference>
<evidence type="ECO:0000256" key="6">
    <source>
        <dbReference type="ARBA" id="ARBA00022989"/>
    </source>
</evidence>
<organism evidence="10 11">
    <name type="scientific">Biformimicrobium ophioploci</name>
    <dbReference type="NCBI Taxonomy" id="3036711"/>
    <lineage>
        <taxon>Bacteria</taxon>
        <taxon>Pseudomonadati</taxon>
        <taxon>Pseudomonadota</taxon>
        <taxon>Gammaproteobacteria</taxon>
        <taxon>Cellvibrionales</taxon>
        <taxon>Microbulbiferaceae</taxon>
        <taxon>Biformimicrobium</taxon>
    </lineage>
</organism>
<evidence type="ECO:0000256" key="4">
    <source>
        <dbReference type="ARBA" id="ARBA00022475"/>
    </source>
</evidence>
<proteinExistence type="inferred from homology"/>
<dbReference type="InterPro" id="IPR005829">
    <property type="entry name" value="Sugar_transporter_CS"/>
</dbReference>
<keyword evidence="3 8" id="KW-0813">Transport</keyword>